<dbReference type="InterPro" id="IPR007523">
    <property type="entry name" value="NDUFAF3/AAMDC"/>
</dbReference>
<comment type="caution">
    <text evidence="1">The sequence shown here is derived from an EMBL/GenBank/DDBJ whole genome shotgun (WGS) entry which is preliminary data.</text>
</comment>
<name>A0A0F9MA84_9ZZZZ</name>
<evidence type="ECO:0008006" key="2">
    <source>
        <dbReference type="Google" id="ProtNLM"/>
    </source>
</evidence>
<organism evidence="1">
    <name type="scientific">marine sediment metagenome</name>
    <dbReference type="NCBI Taxonomy" id="412755"/>
    <lineage>
        <taxon>unclassified sequences</taxon>
        <taxon>metagenomes</taxon>
        <taxon>ecological metagenomes</taxon>
    </lineage>
</organism>
<protein>
    <recommendedName>
        <fullName evidence="2">Mth938-like domain-containing protein</fullName>
    </recommendedName>
</protein>
<dbReference type="AlphaFoldDB" id="A0A0F9MA84"/>
<dbReference type="InterPro" id="IPR036748">
    <property type="entry name" value="MTH938-like_sf"/>
</dbReference>
<accession>A0A0F9MA84</accession>
<sequence>MKFSLETISDANVVHSYDELSIVVRSKEYVELQRLDSSLILMPHQIISDWHIKDITQLEISDVLELKKLDPEVLILAHGSSVYSLPPQLMIEFYAQAIGIECMPLGAACRTYNLLVAEDRNVLLAVILK</sequence>
<gene>
    <name evidence="1" type="ORF">LCGC14_1098760</name>
</gene>
<dbReference type="EMBL" id="LAZR01004935">
    <property type="protein sequence ID" value="KKN04310.1"/>
    <property type="molecule type" value="Genomic_DNA"/>
</dbReference>
<proteinExistence type="predicted"/>
<dbReference type="PANTHER" id="PTHR21192">
    <property type="entry name" value="NUCLEAR PROTEIN E3-3"/>
    <property type="match status" value="1"/>
</dbReference>
<reference evidence="1" key="1">
    <citation type="journal article" date="2015" name="Nature">
        <title>Complex archaea that bridge the gap between prokaryotes and eukaryotes.</title>
        <authorList>
            <person name="Spang A."/>
            <person name="Saw J.H."/>
            <person name="Jorgensen S.L."/>
            <person name="Zaremba-Niedzwiedzka K."/>
            <person name="Martijn J."/>
            <person name="Lind A.E."/>
            <person name="van Eijk R."/>
            <person name="Schleper C."/>
            <person name="Guy L."/>
            <person name="Ettema T.J."/>
        </authorList>
    </citation>
    <scope>NUCLEOTIDE SEQUENCE</scope>
</reference>
<dbReference type="Gene3D" id="3.40.1230.10">
    <property type="entry name" value="MTH938-like"/>
    <property type="match status" value="1"/>
</dbReference>
<dbReference type="Pfam" id="PF04430">
    <property type="entry name" value="DUF498"/>
    <property type="match status" value="1"/>
</dbReference>
<dbReference type="SUPFAM" id="SSF64076">
    <property type="entry name" value="MTH938-like"/>
    <property type="match status" value="1"/>
</dbReference>
<evidence type="ECO:0000313" key="1">
    <source>
        <dbReference type="EMBL" id="KKN04310.1"/>
    </source>
</evidence>
<dbReference type="PANTHER" id="PTHR21192:SF2">
    <property type="entry name" value="NADH DEHYDROGENASE [UBIQUINONE] 1 ALPHA SUBCOMPLEX ASSEMBLY FACTOR 3"/>
    <property type="match status" value="1"/>
</dbReference>